<dbReference type="PANTHER" id="PTHR43630">
    <property type="entry name" value="POLY-BETA-1,6-N-ACETYL-D-GLUCOSAMINE SYNTHASE"/>
    <property type="match status" value="1"/>
</dbReference>
<dbReference type="InterPro" id="IPR001173">
    <property type="entry name" value="Glyco_trans_2-like"/>
</dbReference>
<dbReference type="SUPFAM" id="SSF53448">
    <property type="entry name" value="Nucleotide-diphospho-sugar transferases"/>
    <property type="match status" value="1"/>
</dbReference>
<dbReference type="OrthoDB" id="9815923at2"/>
<dbReference type="Gene3D" id="3.90.550.10">
    <property type="entry name" value="Spore Coat Polysaccharide Biosynthesis Protein SpsA, Chain A"/>
    <property type="match status" value="1"/>
</dbReference>
<dbReference type="Pfam" id="PF00535">
    <property type="entry name" value="Glycos_transf_2"/>
    <property type="match status" value="1"/>
</dbReference>
<evidence type="ECO:0000313" key="2">
    <source>
        <dbReference type="EMBL" id="RKD35276.1"/>
    </source>
</evidence>
<protein>
    <recommendedName>
        <fullName evidence="1">Glycosyltransferase 2-like domain-containing protein</fullName>
    </recommendedName>
</protein>
<dbReference type="RefSeq" id="WP_120195213.1">
    <property type="nucleotide sequence ID" value="NZ_MCIA01000001.1"/>
</dbReference>
<keyword evidence="3" id="KW-1185">Reference proteome</keyword>
<dbReference type="Gene3D" id="1.25.40.10">
    <property type="entry name" value="Tetratricopeptide repeat domain"/>
    <property type="match status" value="2"/>
</dbReference>
<name>A0A419TCS2_9FIRM</name>
<dbReference type="AlphaFoldDB" id="A0A419TCS2"/>
<dbReference type="InterPro" id="IPR029044">
    <property type="entry name" value="Nucleotide-diphossugar_trans"/>
</dbReference>
<accession>A0A419TCS2</accession>
<organism evidence="2 3">
    <name type="scientific">Lacrimispora algidixylanolytica</name>
    <dbReference type="NCBI Taxonomy" id="94868"/>
    <lineage>
        <taxon>Bacteria</taxon>
        <taxon>Bacillati</taxon>
        <taxon>Bacillota</taxon>
        <taxon>Clostridia</taxon>
        <taxon>Lachnospirales</taxon>
        <taxon>Lachnospiraceae</taxon>
        <taxon>Lacrimispora</taxon>
    </lineage>
</organism>
<proteinExistence type="predicted"/>
<evidence type="ECO:0000259" key="1">
    <source>
        <dbReference type="Pfam" id="PF00535"/>
    </source>
</evidence>
<dbReference type="SUPFAM" id="SSF48452">
    <property type="entry name" value="TPR-like"/>
    <property type="match status" value="1"/>
</dbReference>
<comment type="caution">
    <text evidence="2">The sequence shown here is derived from an EMBL/GenBank/DDBJ whole genome shotgun (WGS) entry which is preliminary data.</text>
</comment>
<dbReference type="EMBL" id="MCIA01000001">
    <property type="protein sequence ID" value="RKD35276.1"/>
    <property type="molecule type" value="Genomic_DNA"/>
</dbReference>
<evidence type="ECO:0000313" key="3">
    <source>
        <dbReference type="Proteomes" id="UP000284277"/>
    </source>
</evidence>
<dbReference type="CDD" id="cd02511">
    <property type="entry name" value="Beta4Glucosyltransferase"/>
    <property type="match status" value="1"/>
</dbReference>
<sequence>MKTKIRLSQCMIVKNEEENIQRALTWGKSIVCEQIVVDTGSTDRTVEIAEEMGAKVFRFEWIDDFAAAKNFAIEQATGNWIAFLDADEYFQEDDVTKIIPLLVQIEEQRKKLKIPLIVRASLANLDDEGKIASMASHARLFSNDPRLRYHKRIHEHLLVSGNQAPSSIDASNQFIIYHTGYSWKAYEKTHKLERNITLLEKEVEQDPENYELWAYLGDSLMADKQVKRAEEVYNVVVDHIETISLQERVDMVFSNLIKLKYYSRVMNEEEVMDVYRKAVKSNCMSPDIEYWLGRWMLDQEKVQQGISYLELALNRIDQYKKDGVLDMAGDLSYIYGKLFYAHKSLGHIQDAVRYGTLYLRIEPYGEEIIIELIQLFKGGEETKEATDAILGFLSKLYDLLQAKNKLYLIRVCHKMRYKNLENKISELLTVKEQEFINENKIKFFGDSF</sequence>
<feature type="domain" description="Glycosyltransferase 2-like" evidence="1">
    <location>
        <begin position="10"/>
        <end position="103"/>
    </location>
</feature>
<dbReference type="Proteomes" id="UP000284277">
    <property type="component" value="Unassembled WGS sequence"/>
</dbReference>
<gene>
    <name evidence="2" type="ORF">BET01_02735</name>
</gene>
<dbReference type="PANTHER" id="PTHR43630:SF2">
    <property type="entry name" value="GLYCOSYLTRANSFERASE"/>
    <property type="match status" value="1"/>
</dbReference>
<reference evidence="2 3" key="1">
    <citation type="submission" date="2016-08" db="EMBL/GenBank/DDBJ databases">
        <title>A new outlook on sporulation: Clostridium algidixylanolyticum.</title>
        <authorList>
            <person name="Poppleton D.I."/>
            <person name="Gribaldo S."/>
        </authorList>
    </citation>
    <scope>NUCLEOTIDE SEQUENCE [LARGE SCALE GENOMIC DNA]</scope>
    <source>
        <strain evidence="2 3">SPL73</strain>
    </source>
</reference>
<dbReference type="InterPro" id="IPR011990">
    <property type="entry name" value="TPR-like_helical_dom_sf"/>
</dbReference>